<protein>
    <submittedName>
        <fullName evidence="2">DUF4097 family beta strand repeat protein</fullName>
    </submittedName>
</protein>
<keyword evidence="2" id="KW-0614">Plasmid</keyword>
<evidence type="ECO:0000313" key="2">
    <source>
        <dbReference type="EMBL" id="QRV17511.1"/>
    </source>
</evidence>
<geneLocation type="plasmid" evidence="2 3">
    <name>pHTS171</name>
</geneLocation>
<evidence type="ECO:0000259" key="1">
    <source>
        <dbReference type="Pfam" id="PF13349"/>
    </source>
</evidence>
<accession>A0A8T8E810</accession>
<feature type="domain" description="DUF4097" evidence="1">
    <location>
        <begin position="185"/>
        <end position="273"/>
    </location>
</feature>
<keyword evidence="3" id="KW-1185">Reference proteome</keyword>
<dbReference type="RefSeq" id="WP_204749538.1">
    <property type="nucleotide sequence ID" value="NZ_CP069190.1"/>
</dbReference>
<dbReference type="Pfam" id="PF13349">
    <property type="entry name" value="DUF4097"/>
    <property type="match status" value="1"/>
</dbReference>
<sequence length="280" mass="29152">MTPTTSRRSILAGIAVGTVAGVAGCLADGREVEESVTERRSAADLSAVAVSTAIGDVTVRPTSRDDVIVDGRKAAVSPDDLETIGLETTTNGDCLELTVKRDESRTLFGLRPVPVLDLSVAVPERLAVQSVETRTGKIDVSDVRGDLTAVTETGDVRAEAIDGTVSATTKAGAIDLVDPASIELLETDSGDVTATLPDIERDATIETSSGDVELRLPDELDLTLDITTDSGEITVSDVAALPEMAGDSLIEAVVGQGTHRLEVRTVTGNVTVTGRERSNE</sequence>
<evidence type="ECO:0000313" key="3">
    <source>
        <dbReference type="Proteomes" id="UP000637819"/>
    </source>
</evidence>
<dbReference type="EMBL" id="CP069190">
    <property type="protein sequence ID" value="QRV17511.1"/>
    <property type="molecule type" value="Genomic_DNA"/>
</dbReference>
<dbReference type="InterPro" id="IPR025164">
    <property type="entry name" value="Toastrack_DUF4097"/>
</dbReference>
<organism evidence="2 3">
    <name type="scientific">Haloterrigena salifodinae</name>
    <dbReference type="NCBI Taxonomy" id="2675099"/>
    <lineage>
        <taxon>Archaea</taxon>
        <taxon>Methanobacteriati</taxon>
        <taxon>Methanobacteriota</taxon>
        <taxon>Stenosarchaea group</taxon>
        <taxon>Halobacteria</taxon>
        <taxon>Halobacteriales</taxon>
        <taxon>Natrialbaceae</taxon>
        <taxon>Haloterrigena</taxon>
    </lineage>
</organism>
<dbReference type="PROSITE" id="PS51257">
    <property type="entry name" value="PROKAR_LIPOPROTEIN"/>
    <property type="match status" value="1"/>
</dbReference>
<gene>
    <name evidence="2" type="ORF">JMJ58_22010</name>
</gene>
<dbReference type="GeneID" id="62877860"/>
<proteinExistence type="predicted"/>
<name>A0A8T8E810_9EURY</name>
<dbReference type="Proteomes" id="UP000637819">
    <property type="component" value="Plasmid pHTS171"/>
</dbReference>
<dbReference type="KEGG" id="hsal:JMJ58_22010"/>
<dbReference type="AlphaFoldDB" id="A0A8T8E810"/>
<dbReference type="OrthoDB" id="186835at2157"/>
<reference evidence="2 3" key="1">
    <citation type="submission" date="2021-01" db="EMBL/GenBank/DDBJ databases">
        <title>Genome Sequence and Methylation Pattern of Haloterrigena salifodinae BOL5-1, An Extremely Halophilic Archaeon from a Bolivian Salt Mine.</title>
        <authorList>
            <person name="DasSarma P."/>
            <person name="Anton B.P."/>
            <person name="DasSarma S.L."/>
            <person name="von Ehrenheim H.A.L."/>
            <person name="Martinez F.L."/>
            <person name="Guzman D."/>
            <person name="Roberts R.J."/>
            <person name="DasSarma S."/>
        </authorList>
    </citation>
    <scope>NUCLEOTIDE SEQUENCE [LARGE SCALE GENOMIC DNA]</scope>
    <source>
        <strain evidence="2 3">BOL5-1</strain>
        <plasmid evidence="2 3">pHTS171</plasmid>
    </source>
</reference>